<organism evidence="10 11">
    <name type="scientific">Trypanosoma rangeli SC58</name>
    <dbReference type="NCBI Taxonomy" id="429131"/>
    <lineage>
        <taxon>Eukaryota</taxon>
        <taxon>Discoba</taxon>
        <taxon>Euglenozoa</taxon>
        <taxon>Kinetoplastea</taxon>
        <taxon>Metakinetoplastina</taxon>
        <taxon>Trypanosomatida</taxon>
        <taxon>Trypanosomatidae</taxon>
        <taxon>Trypanosoma</taxon>
        <taxon>Herpetosoma</taxon>
    </lineage>
</organism>
<keyword evidence="3 8" id="KW-0507">mRNA processing</keyword>
<gene>
    <name evidence="10" type="ORF">TRSC58_04860</name>
</gene>
<dbReference type="Proteomes" id="UP000031737">
    <property type="component" value="Unassembled WGS sequence"/>
</dbReference>
<evidence type="ECO:0000259" key="9">
    <source>
        <dbReference type="PROSITE" id="PS50102"/>
    </source>
</evidence>
<evidence type="ECO:0000256" key="8">
    <source>
        <dbReference type="RuleBase" id="RU364036"/>
    </source>
</evidence>
<comment type="caution">
    <text evidence="10">The sequence shown here is derived from an EMBL/GenBank/DDBJ whole genome shotgun (WGS) entry which is preliminary data.</text>
</comment>
<evidence type="ECO:0000313" key="10">
    <source>
        <dbReference type="EMBL" id="ESL07450.1"/>
    </source>
</evidence>
<dbReference type="GO" id="GO:0005846">
    <property type="term" value="C:nuclear cap binding complex"/>
    <property type="evidence" value="ECO:0007669"/>
    <property type="project" value="InterPro"/>
</dbReference>
<dbReference type="InterPro" id="IPR035979">
    <property type="entry name" value="RBD_domain_sf"/>
</dbReference>
<keyword evidence="5 8" id="KW-0508">mRNA splicing</keyword>
<dbReference type="SMART" id="SM00360">
    <property type="entry name" value="RRM"/>
    <property type="match status" value="1"/>
</dbReference>
<dbReference type="PANTHER" id="PTHR18847">
    <property type="entry name" value="20 KD NUCLEAR CAP BINDING PROTEIN"/>
    <property type="match status" value="1"/>
</dbReference>
<dbReference type="Gene3D" id="3.30.70.330">
    <property type="match status" value="1"/>
</dbReference>
<evidence type="ECO:0000256" key="3">
    <source>
        <dbReference type="ARBA" id="ARBA00022664"/>
    </source>
</evidence>
<evidence type="ECO:0000256" key="6">
    <source>
        <dbReference type="ARBA" id="ARBA00023242"/>
    </source>
</evidence>
<proteinExistence type="inferred from homology"/>
<evidence type="ECO:0000256" key="5">
    <source>
        <dbReference type="ARBA" id="ARBA00023187"/>
    </source>
</evidence>
<dbReference type="InterPro" id="IPR000504">
    <property type="entry name" value="RRM_dom"/>
</dbReference>
<protein>
    <recommendedName>
        <fullName evidence="8">Nuclear cap-binding protein subunit 2</fullName>
    </recommendedName>
    <alternativeName>
        <fullName evidence="8">20 kDa nuclear cap-binding protein</fullName>
    </alternativeName>
</protein>
<dbReference type="GO" id="GO:0000339">
    <property type="term" value="F:RNA cap binding"/>
    <property type="evidence" value="ECO:0007669"/>
    <property type="project" value="InterPro"/>
</dbReference>
<feature type="domain" description="RRM" evidence="9">
    <location>
        <begin position="42"/>
        <end position="120"/>
    </location>
</feature>
<name>A0A061IZG1_TRYRA</name>
<dbReference type="PROSITE" id="PS50102">
    <property type="entry name" value="RRM"/>
    <property type="match status" value="1"/>
</dbReference>
<evidence type="ECO:0000256" key="2">
    <source>
        <dbReference type="ARBA" id="ARBA00010725"/>
    </source>
</evidence>
<dbReference type="EMBL" id="AUPL01004860">
    <property type="protein sequence ID" value="ESL07450.1"/>
    <property type="molecule type" value="Genomic_DNA"/>
</dbReference>
<dbReference type="CDD" id="cd12240">
    <property type="entry name" value="RRM_NCBP2"/>
    <property type="match status" value="1"/>
</dbReference>
<dbReference type="VEuPathDB" id="TriTrypDB:TRSC58_04860"/>
<accession>A0A061IZG1</accession>
<evidence type="ECO:0000256" key="4">
    <source>
        <dbReference type="ARBA" id="ARBA00022884"/>
    </source>
</evidence>
<sequence length="188" mass="21126">MTEYLLDVTPHMAYVDRQELLRSLLPEADFVARRQKQLDKSTTVYVGNLSFYTTEGQVWEHFASCGHVRDVVMGLNEVTRTPCGFCFVVFEQQCAAVCAVNDMHGSLLDDRCISVSWDVGCDASRRWGRGVHGGQVVDVLRQNLDSGRGGLGALRCGELRIRAAVAEEQLVHYKWVPPKRVPKRDRTA</sequence>
<dbReference type="GO" id="GO:0045292">
    <property type="term" value="P:mRNA cis splicing, via spliceosome"/>
    <property type="evidence" value="ECO:0007669"/>
    <property type="project" value="InterPro"/>
</dbReference>
<dbReference type="OrthoDB" id="201398at2759"/>
<comment type="similarity">
    <text evidence="2 8">Belongs to the RRM NCBP2 family.</text>
</comment>
<dbReference type="AlphaFoldDB" id="A0A061IZG1"/>
<keyword evidence="6 8" id="KW-0539">Nucleus</keyword>
<reference evidence="10 11" key="1">
    <citation type="submission" date="2013-07" db="EMBL/GenBank/DDBJ databases">
        <authorList>
            <person name="Stoco P.H."/>
            <person name="Wagner G."/>
            <person name="Gerber A."/>
            <person name="Zaha A."/>
            <person name="Thompson C."/>
            <person name="Bartholomeu D.C."/>
            <person name="Luckemeyer D.D."/>
            <person name="Bahia D."/>
            <person name="Loreto E."/>
            <person name="Prestes E.B."/>
            <person name="Lima F.M."/>
            <person name="Rodrigues-Luiz G."/>
            <person name="Vallejo G.A."/>
            <person name="Filho J.F."/>
            <person name="Monteiro K.M."/>
            <person name="Tyler K.M."/>
            <person name="de Almeida L.G."/>
            <person name="Ortiz M.F."/>
            <person name="Siervo M.A."/>
            <person name="de Moraes M.H."/>
            <person name="Cunha O.L."/>
            <person name="Mendonca-Neto R."/>
            <person name="Silva R."/>
            <person name="Teixeira S.M."/>
            <person name="Murta S.M."/>
            <person name="Sincero T.C."/>
            <person name="Mendes T.A."/>
            <person name="Urmenyi T.P."/>
            <person name="Silva V.G."/>
            <person name="da Rocha W.D."/>
            <person name="Andersson B."/>
            <person name="Romanha A.J."/>
            <person name="Steindel M."/>
            <person name="de Vasconcelos A.T."/>
            <person name="Grisard E.C."/>
        </authorList>
    </citation>
    <scope>NUCLEOTIDE SEQUENCE [LARGE SCALE GENOMIC DNA]</scope>
    <source>
        <strain evidence="10 11">SC58</strain>
    </source>
</reference>
<dbReference type="GO" id="GO:0005634">
    <property type="term" value="C:nucleus"/>
    <property type="evidence" value="ECO:0007669"/>
    <property type="project" value="UniProtKB-SubCell"/>
</dbReference>
<keyword evidence="4 7" id="KW-0694">RNA-binding</keyword>
<dbReference type="PANTHER" id="PTHR18847:SF0">
    <property type="entry name" value="NUCLEAR CAP-BINDING PROTEIN SUBUNIT 2"/>
    <property type="match status" value="1"/>
</dbReference>
<keyword evidence="11" id="KW-1185">Reference proteome</keyword>
<evidence type="ECO:0000313" key="11">
    <source>
        <dbReference type="Proteomes" id="UP000031737"/>
    </source>
</evidence>
<dbReference type="Pfam" id="PF00076">
    <property type="entry name" value="RRM_1"/>
    <property type="match status" value="1"/>
</dbReference>
<evidence type="ECO:0000256" key="7">
    <source>
        <dbReference type="PROSITE-ProRule" id="PRU00176"/>
    </source>
</evidence>
<comment type="subcellular location">
    <subcellularLocation>
        <location evidence="1 8">Nucleus</location>
    </subcellularLocation>
</comment>
<evidence type="ECO:0000256" key="1">
    <source>
        <dbReference type="ARBA" id="ARBA00004123"/>
    </source>
</evidence>
<dbReference type="InterPro" id="IPR034148">
    <property type="entry name" value="NCBP2_RRM"/>
</dbReference>
<dbReference type="SUPFAM" id="SSF54928">
    <property type="entry name" value="RNA-binding domain, RBD"/>
    <property type="match status" value="1"/>
</dbReference>
<dbReference type="InterPro" id="IPR027157">
    <property type="entry name" value="NCBP2"/>
</dbReference>
<dbReference type="InterPro" id="IPR012677">
    <property type="entry name" value="Nucleotide-bd_a/b_plait_sf"/>
</dbReference>